<feature type="region of interest" description="Disordered" evidence="6">
    <location>
        <begin position="330"/>
        <end position="376"/>
    </location>
</feature>
<evidence type="ECO:0000259" key="8">
    <source>
        <dbReference type="Pfam" id="PF13087"/>
    </source>
</evidence>
<keyword evidence="5" id="KW-0067">ATP-binding</keyword>
<dbReference type="InterPro" id="IPR041679">
    <property type="entry name" value="DNA2/NAM7-like_C"/>
</dbReference>
<evidence type="ECO:0000313" key="9">
    <source>
        <dbReference type="EMBL" id="KAG2453966.1"/>
    </source>
</evidence>
<accession>A0A836BC00</accession>
<feature type="compositionally biased region" description="Low complexity" evidence="6">
    <location>
        <begin position="290"/>
        <end position="305"/>
    </location>
</feature>
<evidence type="ECO:0000256" key="3">
    <source>
        <dbReference type="ARBA" id="ARBA00022801"/>
    </source>
</evidence>
<dbReference type="PANTHER" id="PTHR43788">
    <property type="entry name" value="DNA2/NAM7 HELICASE FAMILY MEMBER"/>
    <property type="match status" value="1"/>
</dbReference>
<proteinExistence type="inferred from homology"/>
<feature type="compositionally biased region" description="Low complexity" evidence="6">
    <location>
        <begin position="202"/>
        <end position="231"/>
    </location>
</feature>
<dbReference type="PANTHER" id="PTHR43788:SF13">
    <property type="entry name" value="REGULATOR OF NONSENSE TRANSCRIPTS 1"/>
    <property type="match status" value="1"/>
</dbReference>
<name>A0A836BC00_9CHLO</name>
<keyword evidence="3" id="KW-0378">Hydrolase</keyword>
<dbReference type="InterPro" id="IPR027417">
    <property type="entry name" value="P-loop_NTPase"/>
</dbReference>
<evidence type="ECO:0000256" key="6">
    <source>
        <dbReference type="SAM" id="MobiDB-lite"/>
    </source>
</evidence>
<feature type="region of interest" description="Disordered" evidence="6">
    <location>
        <begin position="134"/>
        <end position="240"/>
    </location>
</feature>
<evidence type="ECO:0000313" key="10">
    <source>
        <dbReference type="Proteomes" id="UP000613740"/>
    </source>
</evidence>
<comment type="similarity">
    <text evidence="1">Belongs to the DNA2/NAM7 helicase family.</text>
</comment>
<feature type="region of interest" description="Disordered" evidence="6">
    <location>
        <begin position="527"/>
        <end position="571"/>
    </location>
</feature>
<dbReference type="SUPFAM" id="SSF52540">
    <property type="entry name" value="P-loop containing nucleoside triphosphate hydrolases"/>
    <property type="match status" value="1"/>
</dbReference>
<feature type="compositionally biased region" description="Low complexity" evidence="6">
    <location>
        <begin position="157"/>
        <end position="167"/>
    </location>
</feature>
<feature type="compositionally biased region" description="Basic and acidic residues" evidence="6">
    <location>
        <begin position="138"/>
        <end position="156"/>
    </location>
</feature>
<dbReference type="InterPro" id="IPR050534">
    <property type="entry name" value="Coronavir_polyprotein_1ab"/>
</dbReference>
<dbReference type="InterPro" id="IPR041677">
    <property type="entry name" value="DNA2/NAM7_AAA_11"/>
</dbReference>
<evidence type="ECO:0000256" key="4">
    <source>
        <dbReference type="ARBA" id="ARBA00022806"/>
    </source>
</evidence>
<dbReference type="Proteomes" id="UP000613740">
    <property type="component" value="Unassembled WGS sequence"/>
</dbReference>
<keyword evidence="2" id="KW-0547">Nucleotide-binding</keyword>
<comment type="caution">
    <text evidence="9">The sequence shown here is derived from an EMBL/GenBank/DDBJ whole genome shotgun (WGS) entry which is preliminary data.</text>
</comment>
<feature type="compositionally biased region" description="Low complexity" evidence="6">
    <location>
        <begin position="102"/>
        <end position="116"/>
    </location>
</feature>
<evidence type="ECO:0000259" key="7">
    <source>
        <dbReference type="Pfam" id="PF13086"/>
    </source>
</evidence>
<dbReference type="GO" id="GO:0016787">
    <property type="term" value="F:hydrolase activity"/>
    <property type="evidence" value="ECO:0007669"/>
    <property type="project" value="UniProtKB-KW"/>
</dbReference>
<feature type="compositionally biased region" description="Gly residues" evidence="6">
    <location>
        <begin position="1150"/>
        <end position="1164"/>
    </location>
</feature>
<evidence type="ECO:0000256" key="5">
    <source>
        <dbReference type="ARBA" id="ARBA00022840"/>
    </source>
</evidence>
<dbReference type="Gene3D" id="3.40.50.300">
    <property type="entry name" value="P-loop containing nucleotide triphosphate hydrolases"/>
    <property type="match status" value="2"/>
</dbReference>
<dbReference type="OrthoDB" id="6513042at2759"/>
<feature type="region of interest" description="Disordered" evidence="6">
    <location>
        <begin position="639"/>
        <end position="667"/>
    </location>
</feature>
<protein>
    <recommendedName>
        <fullName evidence="11">AAA+ ATPase domain-containing protein</fullName>
    </recommendedName>
</protein>
<dbReference type="Pfam" id="PF13086">
    <property type="entry name" value="AAA_11"/>
    <property type="match status" value="2"/>
</dbReference>
<feature type="compositionally biased region" description="Gly residues" evidence="6">
    <location>
        <begin position="559"/>
        <end position="571"/>
    </location>
</feature>
<evidence type="ECO:0000256" key="1">
    <source>
        <dbReference type="ARBA" id="ARBA00007913"/>
    </source>
</evidence>
<evidence type="ECO:0008006" key="11">
    <source>
        <dbReference type="Google" id="ProtNLM"/>
    </source>
</evidence>
<dbReference type="AlphaFoldDB" id="A0A836BC00"/>
<reference evidence="9" key="1">
    <citation type="journal article" date="2020" name="bioRxiv">
        <title>Comparative genomics of Chlamydomonas.</title>
        <authorList>
            <person name="Craig R.J."/>
            <person name="Hasan A.R."/>
            <person name="Ness R.W."/>
            <person name="Keightley P.D."/>
        </authorList>
    </citation>
    <scope>NUCLEOTIDE SEQUENCE</scope>
    <source>
        <strain evidence="9">CCAP 11/173</strain>
    </source>
</reference>
<organism evidence="9 10">
    <name type="scientific">Chlamydomonas schloesseri</name>
    <dbReference type="NCBI Taxonomy" id="2026947"/>
    <lineage>
        <taxon>Eukaryota</taxon>
        <taxon>Viridiplantae</taxon>
        <taxon>Chlorophyta</taxon>
        <taxon>core chlorophytes</taxon>
        <taxon>Chlorophyceae</taxon>
        <taxon>CS clade</taxon>
        <taxon>Chlamydomonadales</taxon>
        <taxon>Chlamydomonadaceae</taxon>
        <taxon>Chlamydomonas</taxon>
    </lineage>
</organism>
<feature type="compositionally biased region" description="Gly residues" evidence="6">
    <location>
        <begin position="69"/>
        <end position="93"/>
    </location>
</feature>
<dbReference type="GO" id="GO:0043139">
    <property type="term" value="F:5'-3' DNA helicase activity"/>
    <property type="evidence" value="ECO:0007669"/>
    <property type="project" value="TreeGrafter"/>
</dbReference>
<sequence length="1188" mass="120727">MFAPLTGAVLGCPGMRPGIRQGRAPLEPARPGDSRLCHNITTATQPHLAATRNVAVAADRRGSKSSGGADKGGGRNGGGGRGGSGGGRGGRGGAADVDARTRQLQSAARRASARAQVVGSGRVALQERLAAQDALDGDGWRGGDPEQWPDRGDTSQRRQQQQQQQQQGKGGRRKQKGGQDGEDEEDELWPSREAVAGPPPAAAAAAAEAPASDAGAIAAASRAGSSKAAGAVTGSSKPSDTAGLVAALRAAAAADRQTRMMSGVGAATGAGAGSFFGGLRRLAAGGGSGSSSIGRGEAGSSSADGAEAEGDEGSLVPYVDVVLQEMGLPPRAARRGTPGRGGPQNPLPATAPGSGSESDEGEEPSSSSSKVKTRGRGAKRGALRALLGSYTSVWCRALDLELQEEWQESEERLKTWKRSRLEAEGAALFDLTAAPDHTLFRDAVLRFYVPGRPLPFHCLGAGDIVLVSPNNKPGESSLEGVVLDFSTRWMRVALPADLAAGVQGSGWRLDLYANTIAHERARGAVKRYTQAAAESGSSSEKDKDKDRDRSSSSSSSSKGGEGGSSSGGGGGGESVVALLRALAGSVPAGSSLEEVAAAAPPWLRGKAGRERLTSARRVLAAASAPAAAAAVAAGEEEASGAAGGGAAGQRARGGGGGGAGLNPSQARAVETALTRSLTLWQGPPGTGKTATLLRFIRAALAALPGSGSGYGPLLATAASNVAVDNLVSGLRILDPGLDVVRVGQPAKVAPELRGVSLEARIAGTGAGQRAARLRKQAQGLRGSEAWKYISQALELEEAAARDILSRAQVVAATCIGAGEARLQTLSFPVVVLDEATQATEPHSLVPLLNQAQQVVLVGDPRQLPPTVKSREAEALGLGLPLFERLQLMGLQPLLLDTQYRMHPSIAAWPSAAFYQGKLVSAPKPSERRPPTGFPWPNPKVPVCFIPVRGRESRTAAANDVATPGGAAGYSYQNDDEAAVVAAAVAALLTPGAAAGLEGGVGDIGIITPYNGQVRCLQQLLRGGSRLSRGLGLGSRPGAFLRAAPSLDEDGGGGGGGGRVEPVLEVKSVDGFQGREKEVIVFSAVRSNPEGRLGFVSDPRRLNVAITRAKRGLVVVGNPDTLMNDRLWARWLRWVEGQGCVLEGGLAPGAGAGAGGGGGGGGGRGVGKKGRAAELESEEEGAEDVEVVV</sequence>
<feature type="domain" description="DNA2/NAM7 helicase helicase" evidence="7">
    <location>
        <begin position="661"/>
        <end position="773"/>
    </location>
</feature>
<feature type="domain" description="DNA2/NAM7 helicase helicase" evidence="7">
    <location>
        <begin position="790"/>
        <end position="870"/>
    </location>
</feature>
<feature type="domain" description="DNA2/NAM7 helicase-like C-terminal" evidence="8">
    <location>
        <begin position="880"/>
        <end position="1118"/>
    </location>
</feature>
<feature type="region of interest" description="Disordered" evidence="6">
    <location>
        <begin position="277"/>
        <end position="312"/>
    </location>
</feature>
<feature type="compositionally biased region" description="Gly residues" evidence="6">
    <location>
        <begin position="641"/>
        <end position="660"/>
    </location>
</feature>
<dbReference type="Pfam" id="PF13087">
    <property type="entry name" value="AAA_12"/>
    <property type="match status" value="1"/>
</dbReference>
<feature type="compositionally biased region" description="Basic and acidic residues" evidence="6">
    <location>
        <begin position="539"/>
        <end position="550"/>
    </location>
</feature>
<evidence type="ECO:0000256" key="2">
    <source>
        <dbReference type="ARBA" id="ARBA00022741"/>
    </source>
</evidence>
<dbReference type="GO" id="GO:0005524">
    <property type="term" value="F:ATP binding"/>
    <property type="evidence" value="ECO:0007669"/>
    <property type="project" value="UniProtKB-KW"/>
</dbReference>
<feature type="region of interest" description="Disordered" evidence="6">
    <location>
        <begin position="56"/>
        <end position="120"/>
    </location>
</feature>
<keyword evidence="10" id="KW-1185">Reference proteome</keyword>
<gene>
    <name evidence="9" type="ORF">HYH02_001012</name>
</gene>
<dbReference type="InterPro" id="IPR047187">
    <property type="entry name" value="SF1_C_Upf1"/>
</dbReference>
<dbReference type="EMBL" id="JAEHOD010000002">
    <property type="protein sequence ID" value="KAG2453966.1"/>
    <property type="molecule type" value="Genomic_DNA"/>
</dbReference>
<feature type="compositionally biased region" description="Acidic residues" evidence="6">
    <location>
        <begin position="1174"/>
        <end position="1188"/>
    </location>
</feature>
<feature type="region of interest" description="Disordered" evidence="6">
    <location>
        <begin position="1150"/>
        <end position="1188"/>
    </location>
</feature>
<dbReference type="CDD" id="cd18808">
    <property type="entry name" value="SF1_C_Upf1"/>
    <property type="match status" value="1"/>
</dbReference>
<keyword evidence="4" id="KW-0347">Helicase</keyword>